<name>A0ABQ3JFY8_9DEIO</name>
<accession>A0ABQ3JFY8</accession>
<organism evidence="2 3">
    <name type="scientific">Deinococcus metalli</name>
    <dbReference type="NCBI Taxonomy" id="1141878"/>
    <lineage>
        <taxon>Bacteria</taxon>
        <taxon>Thermotogati</taxon>
        <taxon>Deinococcota</taxon>
        <taxon>Deinococci</taxon>
        <taxon>Deinococcales</taxon>
        <taxon>Deinococcaceae</taxon>
        <taxon>Deinococcus</taxon>
    </lineage>
</organism>
<protein>
    <submittedName>
        <fullName evidence="2">Uncharacterized protein</fullName>
    </submittedName>
</protein>
<dbReference type="EMBL" id="BNAJ01000001">
    <property type="protein sequence ID" value="GHF29237.1"/>
    <property type="molecule type" value="Genomic_DNA"/>
</dbReference>
<dbReference type="Proteomes" id="UP000619376">
    <property type="component" value="Unassembled WGS sequence"/>
</dbReference>
<evidence type="ECO:0000256" key="1">
    <source>
        <dbReference type="SAM" id="MobiDB-lite"/>
    </source>
</evidence>
<reference evidence="3" key="1">
    <citation type="journal article" date="2019" name="Int. J. Syst. Evol. Microbiol.">
        <title>The Global Catalogue of Microorganisms (GCM) 10K type strain sequencing project: providing services to taxonomists for standard genome sequencing and annotation.</title>
        <authorList>
            <consortium name="The Broad Institute Genomics Platform"/>
            <consortium name="The Broad Institute Genome Sequencing Center for Infectious Disease"/>
            <person name="Wu L."/>
            <person name="Ma J."/>
        </authorList>
    </citation>
    <scope>NUCLEOTIDE SEQUENCE [LARGE SCALE GENOMIC DNA]</scope>
    <source>
        <strain evidence="3">CGMCC 1.18437</strain>
    </source>
</reference>
<evidence type="ECO:0000313" key="2">
    <source>
        <dbReference type="EMBL" id="GHF29237.1"/>
    </source>
</evidence>
<proteinExistence type="predicted"/>
<comment type="caution">
    <text evidence="2">The sequence shown here is derived from an EMBL/GenBank/DDBJ whole genome shotgun (WGS) entry which is preliminary data.</text>
</comment>
<sequence>MHGFVRAREPFYLYQLGLKDVCRGVSAPQATRPHPDVISRQRRPA</sequence>
<evidence type="ECO:0000313" key="3">
    <source>
        <dbReference type="Proteomes" id="UP000619376"/>
    </source>
</evidence>
<gene>
    <name evidence="2" type="ORF">GCM10017781_01510</name>
</gene>
<keyword evidence="3" id="KW-1185">Reference proteome</keyword>
<feature type="region of interest" description="Disordered" evidence="1">
    <location>
        <begin position="26"/>
        <end position="45"/>
    </location>
</feature>